<name>A0AAV4Y7B6_CAEEX</name>
<dbReference type="Proteomes" id="UP001054945">
    <property type="component" value="Unassembled WGS sequence"/>
</dbReference>
<protein>
    <submittedName>
        <fullName evidence="1">Uncharacterized protein</fullName>
    </submittedName>
</protein>
<dbReference type="AlphaFoldDB" id="A0AAV4Y7B6"/>
<evidence type="ECO:0000313" key="1">
    <source>
        <dbReference type="EMBL" id="GIZ02903.1"/>
    </source>
</evidence>
<dbReference type="EMBL" id="BPLR01018876">
    <property type="protein sequence ID" value="GIZ02903.1"/>
    <property type="molecule type" value="Genomic_DNA"/>
</dbReference>
<proteinExistence type="predicted"/>
<comment type="caution">
    <text evidence="1">The sequence shown here is derived from an EMBL/GenBank/DDBJ whole genome shotgun (WGS) entry which is preliminary data.</text>
</comment>
<evidence type="ECO:0000313" key="2">
    <source>
        <dbReference type="Proteomes" id="UP001054945"/>
    </source>
</evidence>
<keyword evidence="2" id="KW-1185">Reference proteome</keyword>
<sequence>MLSSKDERVRFFFQQLRRARAISRQKNTLSQWLSVILRRYVPTFRTPGTLRAMNIYHFPKRLWRACFFNASMAPLLGSNRAERTLSRSLGKVTSFHFLELPAENFDSILRERKSRSAKKGVSGSVIERITG</sequence>
<gene>
    <name evidence="1" type="ORF">CEXT_28851</name>
</gene>
<reference evidence="1 2" key="1">
    <citation type="submission" date="2021-06" db="EMBL/GenBank/DDBJ databases">
        <title>Caerostris extrusa draft genome.</title>
        <authorList>
            <person name="Kono N."/>
            <person name="Arakawa K."/>
        </authorList>
    </citation>
    <scope>NUCLEOTIDE SEQUENCE [LARGE SCALE GENOMIC DNA]</scope>
</reference>
<organism evidence="1 2">
    <name type="scientific">Caerostris extrusa</name>
    <name type="common">Bark spider</name>
    <name type="synonym">Caerostris bankana</name>
    <dbReference type="NCBI Taxonomy" id="172846"/>
    <lineage>
        <taxon>Eukaryota</taxon>
        <taxon>Metazoa</taxon>
        <taxon>Ecdysozoa</taxon>
        <taxon>Arthropoda</taxon>
        <taxon>Chelicerata</taxon>
        <taxon>Arachnida</taxon>
        <taxon>Araneae</taxon>
        <taxon>Araneomorphae</taxon>
        <taxon>Entelegynae</taxon>
        <taxon>Araneoidea</taxon>
        <taxon>Araneidae</taxon>
        <taxon>Caerostris</taxon>
    </lineage>
</organism>
<accession>A0AAV4Y7B6</accession>